<feature type="compositionally biased region" description="Basic and acidic residues" evidence="12">
    <location>
        <begin position="280"/>
        <end position="307"/>
    </location>
</feature>
<dbReference type="InterPro" id="IPR056924">
    <property type="entry name" value="SH3_Tf2-1"/>
</dbReference>
<feature type="region of interest" description="Disordered" evidence="12">
    <location>
        <begin position="551"/>
        <end position="581"/>
    </location>
</feature>
<dbReference type="InterPro" id="IPR043502">
    <property type="entry name" value="DNA/RNA_pol_sf"/>
</dbReference>
<dbReference type="GO" id="GO:0003964">
    <property type="term" value="F:RNA-directed DNA polymerase activity"/>
    <property type="evidence" value="ECO:0007669"/>
    <property type="project" value="UniProtKB-KW"/>
</dbReference>
<dbReference type="GO" id="GO:0004519">
    <property type="term" value="F:endonuclease activity"/>
    <property type="evidence" value="ECO:0007669"/>
    <property type="project" value="UniProtKB-KW"/>
</dbReference>
<keyword evidence="3" id="KW-0548">Nucleotidyltransferase</keyword>
<evidence type="ECO:0000256" key="8">
    <source>
        <dbReference type="ARBA" id="ARBA00022918"/>
    </source>
</evidence>
<keyword evidence="10" id="KW-0479">Metal-binding</keyword>
<dbReference type="InterPro" id="IPR001878">
    <property type="entry name" value="Znf_CCHC"/>
</dbReference>
<evidence type="ECO:0000256" key="12">
    <source>
        <dbReference type="SAM" id="MobiDB-lite"/>
    </source>
</evidence>
<keyword evidence="9" id="KW-0238">DNA-binding</keyword>
<dbReference type="EMBL" id="AY830138">
    <property type="protein sequence ID" value="AAV88076.1"/>
    <property type="molecule type" value="Genomic_DNA"/>
</dbReference>
<evidence type="ECO:0000259" key="14">
    <source>
        <dbReference type="PROSITE" id="PS50878"/>
    </source>
</evidence>
<dbReference type="InterPro" id="IPR001584">
    <property type="entry name" value="Integrase_cat-core"/>
</dbReference>
<dbReference type="GO" id="GO:0008270">
    <property type="term" value="F:zinc ion binding"/>
    <property type="evidence" value="ECO:0007669"/>
    <property type="project" value="UniProtKB-KW"/>
</dbReference>
<evidence type="ECO:0000256" key="3">
    <source>
        <dbReference type="ARBA" id="ARBA00022695"/>
    </source>
</evidence>
<evidence type="ECO:0000256" key="4">
    <source>
        <dbReference type="ARBA" id="ARBA00022722"/>
    </source>
</evidence>
<evidence type="ECO:0000313" key="16">
    <source>
        <dbReference type="EMBL" id="AAV88076.1"/>
    </source>
</evidence>
<keyword evidence="2" id="KW-0808">Transferase</keyword>
<reference evidence="16" key="1">
    <citation type="submission" date="2004-11" db="EMBL/GenBank/DDBJ databases">
        <title>An RGA cluster in sweet potato.</title>
        <authorList>
            <person name="Sosinski B.R."/>
            <person name="He L."/>
            <person name="Pokryzwa R.M."/>
            <person name="Martin S.L."/>
            <person name="Salstead A.P."/>
            <person name="Roldan M.A."/>
        </authorList>
    </citation>
    <scope>NUCLEOTIDE SEQUENCE</scope>
</reference>
<dbReference type="Gene3D" id="4.10.60.10">
    <property type="entry name" value="Zinc finger, CCHC-type"/>
    <property type="match status" value="1"/>
</dbReference>
<feature type="domain" description="CCHC-type" evidence="13">
    <location>
        <begin position="317"/>
        <end position="332"/>
    </location>
</feature>
<evidence type="ECO:0000256" key="9">
    <source>
        <dbReference type="ARBA" id="ARBA00023125"/>
    </source>
</evidence>
<keyword evidence="10" id="KW-0862">Zinc</keyword>
<dbReference type="Gene3D" id="3.30.420.10">
    <property type="entry name" value="Ribonuclease H-like superfamily/Ribonuclease H"/>
    <property type="match status" value="1"/>
</dbReference>
<feature type="region of interest" description="Disordered" evidence="12">
    <location>
        <begin position="341"/>
        <end position="373"/>
    </location>
</feature>
<dbReference type="InterPro" id="IPR012337">
    <property type="entry name" value="RNaseH-like_sf"/>
</dbReference>
<dbReference type="PROSITE" id="PS50158">
    <property type="entry name" value="ZF_CCHC"/>
    <property type="match status" value="1"/>
</dbReference>
<dbReference type="InterPro" id="IPR005162">
    <property type="entry name" value="Retrotrans_gag_dom"/>
</dbReference>
<keyword evidence="11" id="KW-0175">Coiled coil</keyword>
<dbReference type="Gene3D" id="2.40.70.10">
    <property type="entry name" value="Acid Proteases"/>
    <property type="match status" value="1"/>
</dbReference>
<evidence type="ECO:0000256" key="11">
    <source>
        <dbReference type="SAM" id="Coils"/>
    </source>
</evidence>
<feature type="compositionally biased region" description="Polar residues" evidence="12">
    <location>
        <begin position="259"/>
        <end position="279"/>
    </location>
</feature>
<evidence type="ECO:0000256" key="2">
    <source>
        <dbReference type="ARBA" id="ARBA00022679"/>
    </source>
</evidence>
<feature type="compositionally biased region" description="Polar residues" evidence="12">
    <location>
        <begin position="554"/>
        <end position="563"/>
    </location>
</feature>
<feature type="region of interest" description="Disordered" evidence="12">
    <location>
        <begin position="249"/>
        <end position="307"/>
    </location>
</feature>
<evidence type="ECO:0000256" key="6">
    <source>
        <dbReference type="ARBA" id="ARBA00022759"/>
    </source>
</evidence>
<accession>Q5MG92</accession>
<dbReference type="CDD" id="cd00303">
    <property type="entry name" value="retropepsin_like"/>
    <property type="match status" value="1"/>
</dbReference>
<keyword evidence="5" id="KW-0064">Aspartyl protease</keyword>
<dbReference type="FunFam" id="3.10.10.10:FF:000007">
    <property type="entry name" value="Retrovirus-related Pol polyprotein from transposon 17.6-like Protein"/>
    <property type="match status" value="1"/>
</dbReference>
<sequence length="1358" mass="157466">MASTSEQGSIIAQMEKMMTMMKDLSDRLQNIENQRVRVENEGVQNHEGGNQEERRGREITRYNSLPRMLPRRFVEERVDNNLSSLRMEMPTFNGDDEPEVFLNWVDEVEDIFGLHNFGEEKKFKTAIASLKDFAKLWWKQLSRRRLEDQDEPIETWGELKREMRRKFVPSNFYRDMRRKLQELKQGSKSVREFYKEMERLKARANIQEDDETTIARILEGFNRDIRRELRNQEFDDVDKLVRVASKVEDELRSERGSKPSLSSQWDQPRRATNNSYQSRTQKEYSRPSHTQEEKKNNQREKEKFQEGSKQKVSTVTCYRCQGRGHYARECPNTKKILTTGKDEREYMSANESDDEELEPIGERQKDDHSEEEVQEDDALHFNCVVHKALSTLVVLDQEEQRENIFYGKCKIPGATCSFIIDGGSCTNVISEDVVNAMKIPTIQHPQPYKLQWLNDDGELKVHKQALISISIGKYQDDVLCDVIPMHACHILLGRPWQYDRDTLHHGKTNKYTIHKGGKKYTLTPLAPKEVYNLQVQSKKLREELAQKAKEAMKETTSGKQNTIAHEKKQRKEGMKKDTTQSSHNLLMTKREVEQALRRGEGVFLLYPIDFCLNVIKSEIIPSDVSALLSEFADVFPEELPKGLPPIRGIEHQIDLIPGASLPNRPAYRTNPDEAKEIQRQVDELLQAGFIQESLSPCAVPVLLVPKKDGTWRMCVDCRAINNITVKYRYPIPRLDDMLDELHGAKIFSKIDLRRGYHQIRMQKGDEWKTAFKTKNGLYEWLVMPFGLTNAPSTFMRLMNHVLRNFIGKFVVVYFDDILIYSKDPQKHIIHLKEVFLVLRREQLYANLEKCYFGVESVVFLGFIVSSKGIEVDETKIQAIRDWPTPKTATKVRSFHGLASFYRRFVKDFSTIAAPLNELVKKDVKFEWGPKQEQAFQTLKEKLCSAQVLSLPNFDKTFEIECDASGIGIGAVLMQEGHPIAYFSEKLSGPALNYSTYDKELYALVRTLETWEHYLWFKEFVIHSDHEALKHLRGQDLFFKEVVRLHGIPRTIVSDRDAKFLSHFWRILWGKLGTKLLYSTACHPQTDGQTEVVNRTLTQLLRVVIRKNLKSWEESLPYVEFAYNRAIHSTTNMSPFEVAYGFNPLTPLDLIPLHVNDKECVDAAKKAQGIREFHSKVRAQIEKKNEQYAQKANKGRKAIIFKPGDWVWIHYSKNRFPNQRKSKLMPRGDGPFQVLERINDNAYKLDLRGEHSVSSTFNVADLAPFDFSDSGTNLFQEGEDDETGMQQINDPLKVSSGPVTRSKSRKIQEAFNTFVQTDWSPTSFCEEEDQSGKIILFNCLHIKTFENNSDFSIRSNFPV</sequence>
<evidence type="ECO:0000259" key="15">
    <source>
        <dbReference type="PROSITE" id="PS50994"/>
    </source>
</evidence>
<dbReference type="InterPro" id="IPR036397">
    <property type="entry name" value="RNaseH_sf"/>
</dbReference>
<keyword evidence="1" id="KW-0645">Protease</keyword>
<evidence type="ECO:0000256" key="1">
    <source>
        <dbReference type="ARBA" id="ARBA00022670"/>
    </source>
</evidence>
<feature type="coiled-coil region" evidence="11">
    <location>
        <begin position="14"/>
        <end position="41"/>
    </location>
</feature>
<dbReference type="PROSITE" id="PS50878">
    <property type="entry name" value="RT_POL"/>
    <property type="match status" value="1"/>
</dbReference>
<evidence type="ECO:0000259" key="13">
    <source>
        <dbReference type="PROSITE" id="PS50158"/>
    </source>
</evidence>
<dbReference type="GO" id="GO:0004190">
    <property type="term" value="F:aspartic-type endopeptidase activity"/>
    <property type="evidence" value="ECO:0007669"/>
    <property type="project" value="UniProtKB-KW"/>
</dbReference>
<name>Q5MG92_IPOBA</name>
<dbReference type="InterPro" id="IPR021109">
    <property type="entry name" value="Peptidase_aspartic_dom_sf"/>
</dbReference>
<keyword evidence="7" id="KW-0378">Hydrolase</keyword>
<dbReference type="CDD" id="cd09274">
    <property type="entry name" value="RNase_HI_RT_Ty3"/>
    <property type="match status" value="1"/>
</dbReference>
<dbReference type="Pfam" id="PF00098">
    <property type="entry name" value="zf-CCHC"/>
    <property type="match status" value="1"/>
</dbReference>
<dbReference type="PANTHER" id="PTHR35046">
    <property type="entry name" value="ZINC KNUCKLE (CCHC-TYPE) FAMILY PROTEIN"/>
    <property type="match status" value="1"/>
</dbReference>
<dbReference type="Pfam" id="PF03732">
    <property type="entry name" value="Retrotrans_gag"/>
    <property type="match status" value="1"/>
</dbReference>
<dbReference type="Pfam" id="PF24626">
    <property type="entry name" value="SH3_Tf2-1"/>
    <property type="match status" value="1"/>
</dbReference>
<dbReference type="Gene3D" id="3.10.10.10">
    <property type="entry name" value="HIV Type 1 Reverse Transcriptase, subunit A, domain 1"/>
    <property type="match status" value="1"/>
</dbReference>
<dbReference type="FunFam" id="3.30.70.270:FF:000020">
    <property type="entry name" value="Transposon Tf2-6 polyprotein-like Protein"/>
    <property type="match status" value="1"/>
</dbReference>
<dbReference type="InterPro" id="IPR036875">
    <property type="entry name" value="Znf_CCHC_sf"/>
</dbReference>
<dbReference type="SMART" id="SM00343">
    <property type="entry name" value="ZnF_C2HC"/>
    <property type="match status" value="1"/>
</dbReference>
<evidence type="ECO:0000256" key="10">
    <source>
        <dbReference type="PROSITE-ProRule" id="PRU00047"/>
    </source>
</evidence>
<dbReference type="SUPFAM" id="SSF53098">
    <property type="entry name" value="Ribonuclease H-like"/>
    <property type="match status" value="1"/>
</dbReference>
<dbReference type="Pfam" id="PF00078">
    <property type="entry name" value="RVT_1"/>
    <property type="match status" value="1"/>
</dbReference>
<proteinExistence type="predicted"/>
<dbReference type="PROSITE" id="PS50994">
    <property type="entry name" value="INTEGRASE"/>
    <property type="match status" value="1"/>
</dbReference>
<feature type="domain" description="Reverse transcriptase" evidence="14">
    <location>
        <begin position="685"/>
        <end position="864"/>
    </location>
</feature>
<dbReference type="Pfam" id="PF17919">
    <property type="entry name" value="RT_RNaseH_2"/>
    <property type="match status" value="1"/>
</dbReference>
<keyword evidence="10" id="KW-0863">Zinc-finger</keyword>
<dbReference type="SUPFAM" id="SSF56672">
    <property type="entry name" value="DNA/RNA polymerases"/>
    <property type="match status" value="1"/>
</dbReference>
<evidence type="ECO:0000256" key="5">
    <source>
        <dbReference type="ARBA" id="ARBA00022750"/>
    </source>
</evidence>
<dbReference type="CDD" id="cd01647">
    <property type="entry name" value="RT_LTR"/>
    <property type="match status" value="1"/>
</dbReference>
<keyword evidence="8" id="KW-0695">RNA-directed DNA polymerase</keyword>
<dbReference type="GO" id="GO:0015074">
    <property type="term" value="P:DNA integration"/>
    <property type="evidence" value="ECO:0007669"/>
    <property type="project" value="InterPro"/>
</dbReference>
<evidence type="ECO:0000256" key="7">
    <source>
        <dbReference type="ARBA" id="ARBA00022801"/>
    </source>
</evidence>
<feature type="domain" description="Integrase catalytic" evidence="15">
    <location>
        <begin position="974"/>
        <end position="1142"/>
    </location>
</feature>
<protein>
    <submittedName>
        <fullName evidence="16">Putative retrotransposon polyprotein</fullName>
    </submittedName>
</protein>
<dbReference type="GO" id="GO:0006508">
    <property type="term" value="P:proteolysis"/>
    <property type="evidence" value="ECO:0007669"/>
    <property type="project" value="UniProtKB-KW"/>
</dbReference>
<dbReference type="PANTHER" id="PTHR35046:SF9">
    <property type="entry name" value="RNA-DIRECTED DNA POLYMERASE"/>
    <property type="match status" value="1"/>
</dbReference>
<dbReference type="InterPro" id="IPR000477">
    <property type="entry name" value="RT_dom"/>
</dbReference>
<dbReference type="GO" id="GO:0003677">
    <property type="term" value="F:DNA binding"/>
    <property type="evidence" value="ECO:0007669"/>
    <property type="project" value="UniProtKB-KW"/>
</dbReference>
<dbReference type="InterPro" id="IPR041577">
    <property type="entry name" value="RT_RNaseH_2"/>
</dbReference>
<dbReference type="InterPro" id="IPR043128">
    <property type="entry name" value="Rev_trsase/Diguanyl_cyclase"/>
</dbReference>
<feature type="compositionally biased region" description="Basic and acidic residues" evidence="12">
    <location>
        <begin position="564"/>
        <end position="578"/>
    </location>
</feature>
<organism evidence="16">
    <name type="scientific">Ipomoea batatas</name>
    <name type="common">Sweet potato</name>
    <name type="synonym">Convolvulus batatas</name>
    <dbReference type="NCBI Taxonomy" id="4120"/>
    <lineage>
        <taxon>Eukaryota</taxon>
        <taxon>Viridiplantae</taxon>
        <taxon>Streptophyta</taxon>
        <taxon>Embryophyta</taxon>
        <taxon>Tracheophyta</taxon>
        <taxon>Spermatophyta</taxon>
        <taxon>Magnoliopsida</taxon>
        <taxon>eudicotyledons</taxon>
        <taxon>Gunneridae</taxon>
        <taxon>Pentapetalae</taxon>
        <taxon>asterids</taxon>
        <taxon>lamiids</taxon>
        <taxon>Solanales</taxon>
        <taxon>Convolvulaceae</taxon>
        <taxon>Ipomoeeae</taxon>
        <taxon>Ipomoea</taxon>
    </lineage>
</organism>
<keyword evidence="6" id="KW-0255">Endonuclease</keyword>
<keyword evidence="4" id="KW-0540">Nuclease</keyword>
<dbReference type="SUPFAM" id="SSF57756">
    <property type="entry name" value="Retrovirus zinc finger-like domains"/>
    <property type="match status" value="1"/>
</dbReference>
<dbReference type="Gene3D" id="3.30.70.270">
    <property type="match status" value="2"/>
</dbReference>